<sequence length="102" mass="10782">MKFLVTISATAFAAAPAFAAATAPAGSSAEDQALVQDWAKYSTACRGGAVDGTQETAWGYCGVANYVLFKLEERGICKGEGKGDFINCDKSSRNDPLKDYPF</sequence>
<protein>
    <recommendedName>
        <fullName evidence="4">DUF2282 domain-containing protein</fullName>
    </recommendedName>
</protein>
<organism evidence="2 3">
    <name type="scientific">Paracoccus yeei</name>
    <dbReference type="NCBI Taxonomy" id="147645"/>
    <lineage>
        <taxon>Bacteria</taxon>
        <taxon>Pseudomonadati</taxon>
        <taxon>Pseudomonadota</taxon>
        <taxon>Alphaproteobacteria</taxon>
        <taxon>Rhodobacterales</taxon>
        <taxon>Paracoccaceae</taxon>
        <taxon>Paracoccus</taxon>
    </lineage>
</organism>
<dbReference type="RefSeq" id="WP_099649334.1">
    <property type="nucleotide sequence ID" value="NZ_CP024422.1"/>
</dbReference>
<dbReference type="AlphaFoldDB" id="A0A2D2C1Z6"/>
<evidence type="ECO:0000256" key="1">
    <source>
        <dbReference type="SAM" id="SignalP"/>
    </source>
</evidence>
<gene>
    <name evidence="2" type="ORF">PYTT13_12560</name>
</gene>
<dbReference type="EMBL" id="CP024422">
    <property type="protein sequence ID" value="ATQ56540.1"/>
    <property type="molecule type" value="Genomic_DNA"/>
</dbReference>
<feature type="signal peptide" evidence="1">
    <location>
        <begin position="1"/>
        <end position="19"/>
    </location>
</feature>
<reference evidence="2 3" key="1">
    <citation type="submission" date="2017-10" db="EMBL/GenBank/DDBJ databases">
        <title>Complete genome sequence of Paracoccus yeei TT13 isolated from human skin.</title>
        <authorList>
            <person name="Lee K."/>
            <person name="Lim J.Y."/>
            <person name="Hwang I."/>
        </authorList>
    </citation>
    <scope>NUCLEOTIDE SEQUENCE [LARGE SCALE GENOMIC DNA]</scope>
    <source>
        <strain evidence="2 3">TT13</strain>
    </source>
</reference>
<accession>A0A2D2C1Z6</accession>
<evidence type="ECO:0000313" key="2">
    <source>
        <dbReference type="EMBL" id="ATQ56540.1"/>
    </source>
</evidence>
<proteinExistence type="predicted"/>
<dbReference type="GeneID" id="78898482"/>
<feature type="chain" id="PRO_5013588380" description="DUF2282 domain-containing protein" evidence="1">
    <location>
        <begin position="20"/>
        <end position="102"/>
    </location>
</feature>
<evidence type="ECO:0008006" key="4">
    <source>
        <dbReference type="Google" id="ProtNLM"/>
    </source>
</evidence>
<keyword evidence="1" id="KW-0732">Signal</keyword>
<evidence type="ECO:0000313" key="3">
    <source>
        <dbReference type="Proteomes" id="UP000229314"/>
    </source>
</evidence>
<dbReference type="Proteomes" id="UP000229314">
    <property type="component" value="Chromosome"/>
</dbReference>
<name>A0A2D2C1Z6_9RHOB</name>